<comment type="similarity">
    <text evidence="1">Belongs to the PspA/Vipp/IM30 family.</text>
</comment>
<feature type="coiled-coil region" evidence="2">
    <location>
        <begin position="28"/>
        <end position="144"/>
    </location>
</feature>
<name>A0A1N6V7J8_9PSED</name>
<dbReference type="AlphaFoldDB" id="A0A1N6V7J8"/>
<dbReference type="PANTHER" id="PTHR31088:SF9">
    <property type="entry name" value="PHAGE SHOCK PROTEIN A"/>
    <property type="match status" value="1"/>
</dbReference>
<dbReference type="EMBL" id="FTMC01000009">
    <property type="protein sequence ID" value="SIQ73874.1"/>
    <property type="molecule type" value="Genomic_DNA"/>
</dbReference>
<keyword evidence="2" id="KW-0175">Coiled coil</keyword>
<organism evidence="3 4">
    <name type="scientific">Pseudomonas flexibilis</name>
    <dbReference type="NCBI Taxonomy" id="706570"/>
    <lineage>
        <taxon>Bacteria</taxon>
        <taxon>Pseudomonadati</taxon>
        <taxon>Pseudomonadota</taxon>
        <taxon>Gammaproteobacteria</taxon>
        <taxon>Pseudomonadales</taxon>
        <taxon>Pseudomonadaceae</taxon>
        <taxon>Pseudomonas</taxon>
    </lineage>
</organism>
<evidence type="ECO:0000256" key="1">
    <source>
        <dbReference type="ARBA" id="ARBA00043985"/>
    </source>
</evidence>
<evidence type="ECO:0000313" key="3">
    <source>
        <dbReference type="EMBL" id="SIQ73874.1"/>
    </source>
</evidence>
<dbReference type="Proteomes" id="UP000186079">
    <property type="component" value="Unassembled WGS sequence"/>
</dbReference>
<dbReference type="Pfam" id="PF04012">
    <property type="entry name" value="PspA_IM30"/>
    <property type="match status" value="1"/>
</dbReference>
<dbReference type="InterPro" id="IPR007157">
    <property type="entry name" value="PspA_VIPP1"/>
</dbReference>
<gene>
    <name evidence="3" type="ORF">SAMN05421672_109124</name>
</gene>
<accession>A0A1N6V7J8</accession>
<protein>
    <submittedName>
        <fullName evidence="3">Phage shock protein A (PspA) family protein</fullName>
    </submittedName>
</protein>
<dbReference type="RefSeq" id="WP_039560626.1">
    <property type="nucleotide sequence ID" value="NZ_FTMC01000009.1"/>
</dbReference>
<proteinExistence type="inferred from homology"/>
<sequence>MNVWSKLLTALRGGAREVGESLVDGQALRILDQEIRDAEQELHRSREALAGIMARQKLAEERTSKLQQQIGEYEQYALNALDADNAQLAREVAEKIARLENDLAGERQQGEEFAASATRLRAAIAQAEGNIKQLKQQVDTVKATESVQKAQLAVTQRHGDAQSRLHSAVESLERIKQKQAERAALMDASAELAAEGNGDAALDRKLRAAGLAGSESNAEKVLARLQARQAD</sequence>
<evidence type="ECO:0000256" key="2">
    <source>
        <dbReference type="SAM" id="Coils"/>
    </source>
</evidence>
<dbReference type="PANTHER" id="PTHR31088">
    <property type="entry name" value="MEMBRANE-ASSOCIATED PROTEIN VIPP1, CHLOROPLASTIC"/>
    <property type="match status" value="1"/>
</dbReference>
<evidence type="ECO:0000313" key="4">
    <source>
        <dbReference type="Proteomes" id="UP000186079"/>
    </source>
</evidence>
<reference evidence="3 4" key="1">
    <citation type="submission" date="2017-01" db="EMBL/GenBank/DDBJ databases">
        <authorList>
            <person name="Mah S.A."/>
            <person name="Swanson W.J."/>
            <person name="Moy G.W."/>
            <person name="Vacquier V.D."/>
        </authorList>
    </citation>
    <scope>NUCLEOTIDE SEQUENCE [LARGE SCALE GENOMIC DNA]</scope>
    <source>
        <strain evidence="3 4">ATCC 29606</strain>
    </source>
</reference>